<evidence type="ECO:0000256" key="6">
    <source>
        <dbReference type="HAMAP-Rule" id="MF_01161"/>
    </source>
</evidence>
<evidence type="ECO:0000256" key="4">
    <source>
        <dbReference type="ARBA" id="ARBA00022840"/>
    </source>
</evidence>
<evidence type="ECO:0000313" key="9">
    <source>
        <dbReference type="Proteomes" id="UP001438953"/>
    </source>
</evidence>
<keyword evidence="9" id="KW-1185">Reference proteome</keyword>
<comment type="subcellular location">
    <subcellularLocation>
        <location evidence="6">Cytoplasm</location>
    </subcellularLocation>
</comment>
<evidence type="ECO:0000313" key="8">
    <source>
        <dbReference type="EMBL" id="MER5171762.1"/>
    </source>
</evidence>
<dbReference type="InterPro" id="IPR014729">
    <property type="entry name" value="Rossmann-like_a/b/a_fold"/>
</dbReference>
<comment type="domain">
    <text evidence="6">The N-terminal region contains the highly conserved SGGXDS motif, predicted to be a P-loop motif involved in ATP binding.</text>
</comment>
<comment type="function">
    <text evidence="6">Ligates lysine onto the cytidine present at position 34 of the AUA codon-specific tRNA(Ile) that contains the anticodon CAU, in an ATP-dependent manner. Cytidine is converted to lysidine, thus changing the amino acid specificity of the tRNA from methionine to isoleucine.</text>
</comment>
<evidence type="ECO:0000256" key="5">
    <source>
        <dbReference type="ARBA" id="ARBA00048539"/>
    </source>
</evidence>
<comment type="similarity">
    <text evidence="6">Belongs to the tRNA(Ile)-lysidine synthase family.</text>
</comment>
<comment type="catalytic activity">
    <reaction evidence="5 6">
        <text>cytidine(34) in tRNA(Ile2) + L-lysine + ATP = lysidine(34) in tRNA(Ile2) + AMP + diphosphate + H(+)</text>
        <dbReference type="Rhea" id="RHEA:43744"/>
        <dbReference type="Rhea" id="RHEA-COMP:10625"/>
        <dbReference type="Rhea" id="RHEA-COMP:10670"/>
        <dbReference type="ChEBI" id="CHEBI:15378"/>
        <dbReference type="ChEBI" id="CHEBI:30616"/>
        <dbReference type="ChEBI" id="CHEBI:32551"/>
        <dbReference type="ChEBI" id="CHEBI:33019"/>
        <dbReference type="ChEBI" id="CHEBI:82748"/>
        <dbReference type="ChEBI" id="CHEBI:83665"/>
        <dbReference type="ChEBI" id="CHEBI:456215"/>
        <dbReference type="EC" id="6.3.4.19"/>
    </reaction>
</comment>
<organism evidence="8 9">
    <name type="scientific">Thioclava kandeliae</name>
    <dbReference type="NCBI Taxonomy" id="3070818"/>
    <lineage>
        <taxon>Bacteria</taxon>
        <taxon>Pseudomonadati</taxon>
        <taxon>Pseudomonadota</taxon>
        <taxon>Alphaproteobacteria</taxon>
        <taxon>Rhodobacterales</taxon>
        <taxon>Paracoccaceae</taxon>
        <taxon>Thioclava</taxon>
    </lineage>
</organism>
<protein>
    <recommendedName>
        <fullName evidence="6">tRNA(Ile)-lysidine synthase</fullName>
        <ecNumber evidence="6">6.3.4.19</ecNumber>
    </recommendedName>
    <alternativeName>
        <fullName evidence="6">tRNA(Ile)-2-lysyl-cytidine synthase</fullName>
    </alternativeName>
    <alternativeName>
        <fullName evidence="6">tRNA(Ile)-lysidine synthetase</fullName>
    </alternativeName>
</protein>
<evidence type="ECO:0000256" key="3">
    <source>
        <dbReference type="ARBA" id="ARBA00022741"/>
    </source>
</evidence>
<evidence type="ECO:0000259" key="7">
    <source>
        <dbReference type="Pfam" id="PF01171"/>
    </source>
</evidence>
<keyword evidence="1 6" id="KW-0436">Ligase</keyword>
<dbReference type="EC" id="6.3.4.19" evidence="6"/>
<reference evidence="8 9" key="1">
    <citation type="submission" date="2024-01" db="EMBL/GenBank/DDBJ databases">
        <authorList>
            <person name="Deng Y."/>
            <person name="Su J."/>
        </authorList>
    </citation>
    <scope>NUCLEOTIDE SEQUENCE [LARGE SCALE GENOMIC DNA]</scope>
    <source>
        <strain evidence="8 9">CPCC 100088</strain>
    </source>
</reference>
<accession>A0ABV1SFS6</accession>
<dbReference type="Pfam" id="PF01171">
    <property type="entry name" value="ATP_bind_3"/>
    <property type="match status" value="1"/>
</dbReference>
<dbReference type="PANTHER" id="PTHR43033">
    <property type="entry name" value="TRNA(ILE)-LYSIDINE SYNTHASE-RELATED"/>
    <property type="match status" value="1"/>
</dbReference>
<dbReference type="SUPFAM" id="SSF52402">
    <property type="entry name" value="Adenine nucleotide alpha hydrolases-like"/>
    <property type="match status" value="1"/>
</dbReference>
<dbReference type="CDD" id="cd01992">
    <property type="entry name" value="TilS_N"/>
    <property type="match status" value="1"/>
</dbReference>
<feature type="domain" description="tRNA(Ile)-lysidine/2-thiocytidine synthase N-terminal" evidence="7">
    <location>
        <begin position="14"/>
        <end position="186"/>
    </location>
</feature>
<keyword evidence="3 6" id="KW-0547">Nucleotide-binding</keyword>
<name>A0ABV1SFS6_9RHOB</name>
<evidence type="ECO:0000256" key="2">
    <source>
        <dbReference type="ARBA" id="ARBA00022694"/>
    </source>
</evidence>
<dbReference type="GO" id="GO:0032267">
    <property type="term" value="F:tRNA(Ile)-lysidine synthase activity"/>
    <property type="evidence" value="ECO:0007669"/>
    <property type="project" value="UniProtKB-EC"/>
</dbReference>
<feature type="binding site" evidence="6">
    <location>
        <begin position="19"/>
        <end position="24"/>
    </location>
    <ligand>
        <name>ATP</name>
        <dbReference type="ChEBI" id="CHEBI:30616"/>
    </ligand>
</feature>
<dbReference type="PANTHER" id="PTHR43033:SF1">
    <property type="entry name" value="TRNA(ILE)-LYSIDINE SYNTHASE-RELATED"/>
    <property type="match status" value="1"/>
</dbReference>
<sequence>MLERFIGRLVGQRVALAVSGGGDSMAMLYLLAGRLDLSVVTVDHGLRPEAADEARMVGQVAQSLGLTHHTLHWNAPAGGNLMDQARRARIGLMGEWARAQGIGHIAMAHTADDELETFIMRLARASGLQGLSGMRHAWCEAGVMWHRPMLDLGRGALRDYLRNRGGHWADDPSNDNPKYERVRIRKAAPQLAALGLTPEVISASVAHLARAEEALSQALVGMVARHVMVDRGDVLVSLEGLETELQGEFRRRLWAVILGWINGGEYAPRGTKLEAFCHDIGQTRTLAGVRRSHDGDFIRFTRELASVQALVVQGGEVWDRWRLRGSQDGIGLQGLSIGALGEAGLALCPDWRETGLPRASLMASPAVWAGETLVAAPLAGLPNGWIAEIAVPFAPSMLFTR</sequence>
<dbReference type="InterPro" id="IPR012795">
    <property type="entry name" value="tRNA_Ile_lys_synt_N"/>
</dbReference>
<dbReference type="InterPro" id="IPR012094">
    <property type="entry name" value="tRNA_Ile_lys_synt"/>
</dbReference>
<keyword evidence="2 6" id="KW-0819">tRNA processing</keyword>
<dbReference type="Proteomes" id="UP001438953">
    <property type="component" value="Unassembled WGS sequence"/>
</dbReference>
<evidence type="ECO:0000256" key="1">
    <source>
        <dbReference type="ARBA" id="ARBA00022598"/>
    </source>
</evidence>
<keyword evidence="4 6" id="KW-0067">ATP-binding</keyword>
<comment type="caution">
    <text evidence="8">The sequence shown here is derived from an EMBL/GenBank/DDBJ whole genome shotgun (WGS) entry which is preliminary data.</text>
</comment>
<keyword evidence="6" id="KW-0963">Cytoplasm</keyword>
<dbReference type="HAMAP" id="MF_01161">
    <property type="entry name" value="tRNA_Ile_lys_synt"/>
    <property type="match status" value="1"/>
</dbReference>
<proteinExistence type="inferred from homology"/>
<reference evidence="8 9" key="2">
    <citation type="submission" date="2024-06" db="EMBL/GenBank/DDBJ databases">
        <title>Thioclava kandeliae sp. nov. from a rhizosphere soil sample of Kandelia candel in a mangrove.</title>
        <authorList>
            <person name="Mu T."/>
        </authorList>
    </citation>
    <scope>NUCLEOTIDE SEQUENCE [LARGE SCALE GENOMIC DNA]</scope>
    <source>
        <strain evidence="8 9">CPCC 100088</strain>
    </source>
</reference>
<dbReference type="EMBL" id="JAYWLC010000005">
    <property type="protein sequence ID" value="MER5171762.1"/>
    <property type="molecule type" value="Genomic_DNA"/>
</dbReference>
<dbReference type="RefSeq" id="WP_350936302.1">
    <property type="nucleotide sequence ID" value="NZ_JAYWLC010000005.1"/>
</dbReference>
<dbReference type="Gene3D" id="3.40.50.620">
    <property type="entry name" value="HUPs"/>
    <property type="match status" value="1"/>
</dbReference>
<dbReference type="NCBIfam" id="TIGR02432">
    <property type="entry name" value="lysidine_TilS_N"/>
    <property type="match status" value="1"/>
</dbReference>
<gene>
    <name evidence="6 8" type="primary">tilS</name>
    <name evidence="8" type="ORF">VSX56_08225</name>
</gene>
<dbReference type="InterPro" id="IPR011063">
    <property type="entry name" value="TilS/TtcA_N"/>
</dbReference>